<reference evidence="8" key="1">
    <citation type="journal article" date="2023" name="Science">
        <title>Genome structures resolve the early diversification of teleost fishes.</title>
        <authorList>
            <person name="Parey E."/>
            <person name="Louis A."/>
            <person name="Montfort J."/>
            <person name="Bouchez O."/>
            <person name="Roques C."/>
            <person name="Iampietro C."/>
            <person name="Lluch J."/>
            <person name="Castinel A."/>
            <person name="Donnadieu C."/>
            <person name="Desvignes T."/>
            <person name="Floi Bucao C."/>
            <person name="Jouanno E."/>
            <person name="Wen M."/>
            <person name="Mejri S."/>
            <person name="Dirks R."/>
            <person name="Jansen H."/>
            <person name="Henkel C."/>
            <person name="Chen W.J."/>
            <person name="Zahm M."/>
            <person name="Cabau C."/>
            <person name="Klopp C."/>
            <person name="Thompson A.W."/>
            <person name="Robinson-Rechavi M."/>
            <person name="Braasch I."/>
            <person name="Lecointre G."/>
            <person name="Bobe J."/>
            <person name="Postlethwait J.H."/>
            <person name="Berthelot C."/>
            <person name="Roest Crollius H."/>
            <person name="Guiguen Y."/>
        </authorList>
    </citation>
    <scope>NUCLEOTIDE SEQUENCE</scope>
    <source>
        <strain evidence="8">Concon-B</strain>
    </source>
</reference>
<keyword evidence="4" id="KW-0653">Protein transport</keyword>
<evidence type="ECO:0000313" key="9">
    <source>
        <dbReference type="Proteomes" id="UP001152803"/>
    </source>
</evidence>
<organism evidence="8 9">
    <name type="scientific">Conger conger</name>
    <name type="common">Conger eel</name>
    <name type="synonym">Muraena conger</name>
    <dbReference type="NCBI Taxonomy" id="82655"/>
    <lineage>
        <taxon>Eukaryota</taxon>
        <taxon>Metazoa</taxon>
        <taxon>Chordata</taxon>
        <taxon>Craniata</taxon>
        <taxon>Vertebrata</taxon>
        <taxon>Euteleostomi</taxon>
        <taxon>Actinopterygii</taxon>
        <taxon>Neopterygii</taxon>
        <taxon>Teleostei</taxon>
        <taxon>Anguilliformes</taxon>
        <taxon>Congridae</taxon>
        <taxon>Conger</taxon>
    </lineage>
</organism>
<feature type="region of interest" description="Disordered" evidence="6">
    <location>
        <begin position="318"/>
        <end position="488"/>
    </location>
</feature>
<dbReference type="PANTHER" id="PTHR22780">
    <property type="entry name" value="ADAPTIN, ALPHA/GAMMA/EPSILON"/>
    <property type="match status" value="1"/>
</dbReference>
<dbReference type="InterPro" id="IPR050840">
    <property type="entry name" value="Adaptor_Complx_Large_Subunit"/>
</dbReference>
<dbReference type="Proteomes" id="UP001152803">
    <property type="component" value="Unassembled WGS sequence"/>
</dbReference>
<name>A0A9Q1HP68_CONCO</name>
<accession>A0A9Q1HP68</accession>
<evidence type="ECO:0000256" key="5">
    <source>
        <dbReference type="ARBA" id="ARBA00023136"/>
    </source>
</evidence>
<feature type="domain" description="AP-4 complex subunit epsilon-1 C-terminal" evidence="7">
    <location>
        <begin position="611"/>
        <end position="715"/>
    </location>
</feature>
<evidence type="ECO:0000256" key="6">
    <source>
        <dbReference type="SAM" id="MobiDB-lite"/>
    </source>
</evidence>
<comment type="similarity">
    <text evidence="2">Belongs to the adaptor complexes large subunit family.</text>
</comment>
<dbReference type="InterPro" id="IPR028269">
    <property type="entry name" value="AP4E1_C"/>
</dbReference>
<evidence type="ECO:0000256" key="2">
    <source>
        <dbReference type="ARBA" id="ARBA00006613"/>
    </source>
</evidence>
<comment type="caution">
    <text evidence="8">The sequence shown here is derived from an EMBL/GenBank/DDBJ whole genome shotgun (WGS) entry which is preliminary data.</text>
</comment>
<dbReference type="Pfam" id="PF14807">
    <property type="entry name" value="AP4E_app_platf"/>
    <property type="match status" value="1"/>
</dbReference>
<feature type="region of interest" description="Disordered" evidence="6">
    <location>
        <begin position="264"/>
        <end position="298"/>
    </location>
</feature>
<protein>
    <recommendedName>
        <fullName evidence="7">AP-4 complex subunit epsilon-1 C-terminal domain-containing protein</fullName>
    </recommendedName>
</protein>
<evidence type="ECO:0000313" key="8">
    <source>
        <dbReference type="EMBL" id="KAJ8252425.1"/>
    </source>
</evidence>
<dbReference type="InterPro" id="IPR011989">
    <property type="entry name" value="ARM-like"/>
</dbReference>
<evidence type="ECO:0000259" key="7">
    <source>
        <dbReference type="SMART" id="SM01356"/>
    </source>
</evidence>
<keyword evidence="5" id="KW-0472">Membrane</keyword>
<feature type="compositionally biased region" description="Low complexity" evidence="6">
    <location>
        <begin position="347"/>
        <end position="363"/>
    </location>
</feature>
<evidence type="ECO:0000256" key="4">
    <source>
        <dbReference type="ARBA" id="ARBA00022927"/>
    </source>
</evidence>
<dbReference type="AlphaFoldDB" id="A0A9Q1HP68"/>
<dbReference type="GO" id="GO:0012505">
    <property type="term" value="C:endomembrane system"/>
    <property type="evidence" value="ECO:0007669"/>
    <property type="project" value="UniProtKB-SubCell"/>
</dbReference>
<dbReference type="OrthoDB" id="29308at2759"/>
<sequence>MQPEIPNSFLRLLAEGFESAEEDTQLRLNAVDSYLALLKTDTSLLPQRFLQVISWVLGEFSFLKAGLEPGLVLAELARLLEQGRVTTETRSWVLAAMSKLCGGPACAGVAGEVAARYGGSLCTTVRQQALELGVLSQDPALRDRVLPQNAGWDSLEVDSSLSFLDGFVSDALAQGAAPYKPPHQRQEELSQEKVLNFEPYTLSMPVSLSSCSLTDRQSPTGFSLCSGLSGNSAELSHKAGSSSLKMEGVQRVWGKEGYLPQKEATEEQGGADGPQTDVPGHTHAPAPAPGLASELEQEKRQLASSLFVGLGLQNEPCLMGKPEVPPQRFRRKARSQEPAGGSDKLSDSYSSHSTVDSLLDSSPTPLPEEEELSPAGSLGEGSTTLGPLGEGPTTLGPLGEGPTTVSPLGEEPTVTAPLEHPSVTPSLLDAGPNTPSPLGEGPATDSVPGEASNLTDSQEERHRESPPPLPDEDTWGYQAGDEGDDEPTELLELPHSELLSLGSDPSLALSAWKVYREEALELHLLIRNASGASLQGVAVQLSSDQLKVLGDASRVFPSVDDLGTVTCQYSVVMETPLVQASVGGAVTYHSRSESANELQFSLGLALTDFLRPFLLSIEDYGKLWLSFSHDVKQNLQLLPDKEDPFSATLNILKEKLQLHLVEIIGMEGVMACQLLPGSPCLLHCHAQAGSLTVWLRSPAGDLPDCVLYHCQRALQER</sequence>
<dbReference type="GO" id="GO:0015031">
    <property type="term" value="P:protein transport"/>
    <property type="evidence" value="ECO:0007669"/>
    <property type="project" value="UniProtKB-KW"/>
</dbReference>
<dbReference type="GO" id="GO:0005737">
    <property type="term" value="C:cytoplasm"/>
    <property type="evidence" value="ECO:0007669"/>
    <property type="project" value="UniProtKB-ARBA"/>
</dbReference>
<feature type="compositionally biased region" description="Low complexity" evidence="6">
    <location>
        <begin position="373"/>
        <end position="404"/>
    </location>
</feature>
<proteinExistence type="inferred from homology"/>
<keyword evidence="9" id="KW-1185">Reference proteome</keyword>
<dbReference type="SMART" id="SM01356">
    <property type="entry name" value="AP4E_app_platf"/>
    <property type="match status" value="1"/>
</dbReference>
<evidence type="ECO:0000256" key="1">
    <source>
        <dbReference type="ARBA" id="ARBA00004308"/>
    </source>
</evidence>
<dbReference type="EMBL" id="JAFJMO010000017">
    <property type="protein sequence ID" value="KAJ8252425.1"/>
    <property type="molecule type" value="Genomic_DNA"/>
</dbReference>
<evidence type="ECO:0000256" key="3">
    <source>
        <dbReference type="ARBA" id="ARBA00022448"/>
    </source>
</evidence>
<comment type="subcellular location">
    <subcellularLocation>
        <location evidence="1">Endomembrane system</location>
    </subcellularLocation>
</comment>
<dbReference type="Gene3D" id="1.25.10.10">
    <property type="entry name" value="Leucine-rich Repeat Variant"/>
    <property type="match status" value="1"/>
</dbReference>
<gene>
    <name evidence="8" type="ORF">COCON_G00217370</name>
</gene>
<keyword evidence="3" id="KW-0813">Transport</keyword>